<dbReference type="EMBL" id="JBBHLL010000216">
    <property type="protein sequence ID" value="KAK7809513.1"/>
    <property type="molecule type" value="Genomic_DNA"/>
</dbReference>
<dbReference type="Pfam" id="PF00012">
    <property type="entry name" value="HSP70"/>
    <property type="match status" value="1"/>
</dbReference>
<dbReference type="InterPro" id="IPR013126">
    <property type="entry name" value="Hsp_70_fam"/>
</dbReference>
<dbReference type="SUPFAM" id="SSF53067">
    <property type="entry name" value="Actin-like ATPase domain"/>
    <property type="match status" value="2"/>
</dbReference>
<name>A0AAW0I4Z3_MYOGA</name>
<organism evidence="5 6">
    <name type="scientific">Myodes glareolus</name>
    <name type="common">Bank vole</name>
    <name type="synonym">Clethrionomys glareolus</name>
    <dbReference type="NCBI Taxonomy" id="447135"/>
    <lineage>
        <taxon>Eukaryota</taxon>
        <taxon>Metazoa</taxon>
        <taxon>Chordata</taxon>
        <taxon>Craniata</taxon>
        <taxon>Vertebrata</taxon>
        <taxon>Euteleostomi</taxon>
        <taxon>Mammalia</taxon>
        <taxon>Eutheria</taxon>
        <taxon>Euarchontoglires</taxon>
        <taxon>Glires</taxon>
        <taxon>Rodentia</taxon>
        <taxon>Myomorpha</taxon>
        <taxon>Muroidea</taxon>
        <taxon>Cricetidae</taxon>
        <taxon>Arvicolinae</taxon>
        <taxon>Myodes</taxon>
    </lineage>
</organism>
<keyword evidence="4" id="KW-0346">Stress response</keyword>
<evidence type="ECO:0000256" key="2">
    <source>
        <dbReference type="ARBA" id="ARBA00022741"/>
    </source>
</evidence>
<dbReference type="Proteomes" id="UP001488838">
    <property type="component" value="Unassembled WGS sequence"/>
</dbReference>
<dbReference type="FunFam" id="3.30.420.40:FF:000028">
    <property type="entry name" value="heat shock 70 kDa protein-like"/>
    <property type="match status" value="1"/>
</dbReference>
<evidence type="ECO:0000313" key="6">
    <source>
        <dbReference type="Proteomes" id="UP001488838"/>
    </source>
</evidence>
<dbReference type="PRINTS" id="PR00301">
    <property type="entry name" value="HEATSHOCK70"/>
</dbReference>
<dbReference type="AlphaFoldDB" id="A0AAW0I4Z3"/>
<dbReference type="Gene3D" id="3.30.420.40">
    <property type="match status" value="2"/>
</dbReference>
<sequence>MSRLKAVITVPAYFNDSQRQTTKDAGQIAGLNVLRVISKLTAAALVYVLDKFKDKVTAVYDLGGGTFDISILDIMDGVFKVKFTNGDASLGGEDFDQASLRHIVKEFKREIGVDLTKDNVALQRFLEAAEKAKCELSDSVQTDINLPFFTMDASGPKYLNMKVTQPQFEGFITDLIKRTIAPSQKALQDDKVSKHDLG</sequence>
<keyword evidence="2" id="KW-0547">Nucleotide-binding</keyword>
<evidence type="ECO:0000313" key="5">
    <source>
        <dbReference type="EMBL" id="KAK7809513.1"/>
    </source>
</evidence>
<evidence type="ECO:0000256" key="3">
    <source>
        <dbReference type="ARBA" id="ARBA00022840"/>
    </source>
</evidence>
<dbReference type="InterPro" id="IPR018181">
    <property type="entry name" value="Heat_shock_70_CS"/>
</dbReference>
<keyword evidence="3" id="KW-0067">ATP-binding</keyword>
<reference evidence="5 6" key="1">
    <citation type="journal article" date="2023" name="bioRxiv">
        <title>Conserved and derived expression patterns and positive selection on dental genes reveal complex evolutionary context of ever-growing rodent molars.</title>
        <authorList>
            <person name="Calamari Z.T."/>
            <person name="Song A."/>
            <person name="Cohen E."/>
            <person name="Akter M."/>
            <person name="Roy R.D."/>
            <person name="Hallikas O."/>
            <person name="Christensen M.M."/>
            <person name="Li P."/>
            <person name="Marangoni P."/>
            <person name="Jernvall J."/>
            <person name="Klein O.D."/>
        </authorList>
    </citation>
    <scope>NUCLEOTIDE SEQUENCE [LARGE SCALE GENOMIC DNA]</scope>
    <source>
        <strain evidence="5">V071</strain>
    </source>
</reference>
<dbReference type="FunFam" id="3.90.640.10:FF:000003">
    <property type="entry name" value="Molecular chaperone DnaK"/>
    <property type="match status" value="1"/>
</dbReference>
<evidence type="ECO:0000256" key="4">
    <source>
        <dbReference type="ARBA" id="ARBA00023016"/>
    </source>
</evidence>
<gene>
    <name evidence="5" type="ORF">U0070_000870</name>
</gene>
<accession>A0AAW0I4Z3</accession>
<dbReference type="PROSITE" id="PS00329">
    <property type="entry name" value="HSP70_2"/>
    <property type="match status" value="1"/>
</dbReference>
<evidence type="ECO:0000256" key="1">
    <source>
        <dbReference type="ARBA" id="ARBA00007381"/>
    </source>
</evidence>
<dbReference type="Gene3D" id="3.90.640.10">
    <property type="entry name" value="Actin, Chain A, domain 4"/>
    <property type="match status" value="1"/>
</dbReference>
<keyword evidence="6" id="KW-1185">Reference proteome</keyword>
<dbReference type="GO" id="GO:0005524">
    <property type="term" value="F:ATP binding"/>
    <property type="evidence" value="ECO:0007669"/>
    <property type="project" value="UniProtKB-KW"/>
</dbReference>
<comment type="caution">
    <text evidence="5">The sequence shown here is derived from an EMBL/GenBank/DDBJ whole genome shotgun (WGS) entry which is preliminary data.</text>
</comment>
<dbReference type="InterPro" id="IPR043129">
    <property type="entry name" value="ATPase_NBD"/>
</dbReference>
<dbReference type="PANTHER" id="PTHR19375">
    <property type="entry name" value="HEAT SHOCK PROTEIN 70KDA"/>
    <property type="match status" value="1"/>
</dbReference>
<protein>
    <recommendedName>
        <fullName evidence="7">Heat shock protein 70</fullName>
    </recommendedName>
</protein>
<proteinExistence type="inferred from homology"/>
<dbReference type="GO" id="GO:0140662">
    <property type="term" value="F:ATP-dependent protein folding chaperone"/>
    <property type="evidence" value="ECO:0007669"/>
    <property type="project" value="InterPro"/>
</dbReference>
<evidence type="ECO:0008006" key="7">
    <source>
        <dbReference type="Google" id="ProtNLM"/>
    </source>
</evidence>
<comment type="similarity">
    <text evidence="1">Belongs to the heat shock protein 70 family.</text>
</comment>